<name>Q13F82_RHOPS</name>
<dbReference type="HOGENOM" id="CLU_128727_0_0_5"/>
<proteinExistence type="predicted"/>
<dbReference type="KEGG" id="rpd:RPD_0017"/>
<sequence>MTQNPSTSAWQAALVARHPNAFNVEFNGRITTPGYPSVGDGWRELVETAVGRMVEAAAPRGSVTIVQIKEKFGGLRIYWHGRNLSAVSTRAIEEAVALAEARSACTCEVCGAEGRLHKHGGWFATACPEHARGDPVRVKPGFDNIRIVRSFEPGKPPILSCRRYDRATDTFVDVDPASLGIKE</sequence>
<reference evidence="1 2" key="1">
    <citation type="submission" date="2006-03" db="EMBL/GenBank/DDBJ databases">
        <title>Complete sequence of Rhodopseudomonas palustris BisB5.</title>
        <authorList>
            <consortium name="US DOE Joint Genome Institute"/>
            <person name="Copeland A."/>
            <person name="Lucas S."/>
            <person name="Lapidus A."/>
            <person name="Barry K."/>
            <person name="Detter J.C."/>
            <person name="Glavina del Rio T."/>
            <person name="Hammon N."/>
            <person name="Israni S."/>
            <person name="Dalin E."/>
            <person name="Tice H."/>
            <person name="Pitluck S."/>
            <person name="Chain P."/>
            <person name="Malfatti S."/>
            <person name="Shin M."/>
            <person name="Vergez L."/>
            <person name="Schmutz J."/>
            <person name="Larimer F."/>
            <person name="Land M."/>
            <person name="Hauser L."/>
            <person name="Pelletier D.A."/>
            <person name="Kyrpides N."/>
            <person name="Lykidis A."/>
            <person name="Oda Y."/>
            <person name="Harwood C.S."/>
            <person name="Richardson P."/>
        </authorList>
    </citation>
    <scope>NUCLEOTIDE SEQUENCE [LARGE SCALE GENOMIC DNA]</scope>
    <source>
        <strain evidence="1 2">BisB5</strain>
    </source>
</reference>
<dbReference type="STRING" id="316057.RPD_0017"/>
<dbReference type="EMBL" id="CP000283">
    <property type="protein sequence ID" value="ABE37257.1"/>
    <property type="molecule type" value="Genomic_DNA"/>
</dbReference>
<dbReference type="AlphaFoldDB" id="Q13F82"/>
<gene>
    <name evidence="1" type="ordered locus">RPD_0017</name>
</gene>
<organism evidence="1 2">
    <name type="scientific">Rhodopseudomonas palustris (strain BisB5)</name>
    <dbReference type="NCBI Taxonomy" id="316057"/>
    <lineage>
        <taxon>Bacteria</taxon>
        <taxon>Pseudomonadati</taxon>
        <taxon>Pseudomonadota</taxon>
        <taxon>Alphaproteobacteria</taxon>
        <taxon>Hyphomicrobiales</taxon>
        <taxon>Nitrobacteraceae</taxon>
        <taxon>Rhodopseudomonas</taxon>
    </lineage>
</organism>
<evidence type="ECO:0000313" key="2">
    <source>
        <dbReference type="Proteomes" id="UP000001818"/>
    </source>
</evidence>
<evidence type="ECO:0000313" key="1">
    <source>
        <dbReference type="EMBL" id="ABE37257.1"/>
    </source>
</evidence>
<dbReference type="BioCyc" id="RPAL316057:RPD_RS00085-MONOMER"/>
<protein>
    <submittedName>
        <fullName evidence="1">Uncharacterized protein</fullName>
    </submittedName>
</protein>
<dbReference type="Proteomes" id="UP000001818">
    <property type="component" value="Chromosome"/>
</dbReference>
<dbReference type="eggNOG" id="ENOG5033F8F">
    <property type="taxonomic scope" value="Bacteria"/>
</dbReference>
<accession>Q13F82</accession>